<reference evidence="3 4" key="1">
    <citation type="journal article" date="2024" name="Commun. Biol.">
        <title>Comparative genomic analysis of thermophilic fungi reveals convergent evolutionary adaptations and gene losses.</title>
        <authorList>
            <person name="Steindorff A.S."/>
            <person name="Aguilar-Pontes M.V."/>
            <person name="Robinson A.J."/>
            <person name="Andreopoulos B."/>
            <person name="LaButti K."/>
            <person name="Kuo A."/>
            <person name="Mondo S."/>
            <person name="Riley R."/>
            <person name="Otillar R."/>
            <person name="Haridas S."/>
            <person name="Lipzen A."/>
            <person name="Grimwood J."/>
            <person name="Schmutz J."/>
            <person name="Clum A."/>
            <person name="Reid I.D."/>
            <person name="Moisan M.C."/>
            <person name="Butler G."/>
            <person name="Nguyen T.T.M."/>
            <person name="Dewar K."/>
            <person name="Conant G."/>
            <person name="Drula E."/>
            <person name="Henrissat B."/>
            <person name="Hansel C."/>
            <person name="Singer S."/>
            <person name="Hutchinson M.I."/>
            <person name="de Vries R.P."/>
            <person name="Natvig D.O."/>
            <person name="Powell A.J."/>
            <person name="Tsang A."/>
            <person name="Grigoriev I.V."/>
        </authorList>
    </citation>
    <scope>NUCLEOTIDE SEQUENCE [LARGE SCALE GENOMIC DNA]</scope>
    <source>
        <strain evidence="3 4">CBS 620.91</strain>
    </source>
</reference>
<feature type="compositionally biased region" description="Basic and acidic residues" evidence="1">
    <location>
        <begin position="478"/>
        <end position="498"/>
    </location>
</feature>
<gene>
    <name evidence="3" type="ORF">VTJ49DRAFT_96</name>
</gene>
<proteinExistence type="predicted"/>
<comment type="caution">
    <text evidence="3">The sequence shown here is derived from an EMBL/GenBank/DDBJ whole genome shotgun (WGS) entry which is preliminary data.</text>
</comment>
<dbReference type="PANTHER" id="PTHR39611">
    <property type="entry name" value="HYDROXYPROLINE-RICH GLYCOPROTEIN DZ-HRGP-RELATED"/>
    <property type="match status" value="1"/>
</dbReference>
<dbReference type="PANTHER" id="PTHR39611:SF2">
    <property type="entry name" value="HYDROXYPROLINE-RICH GLYCOPROTEIN DZ-HRGP"/>
    <property type="match status" value="1"/>
</dbReference>
<keyword evidence="4" id="KW-1185">Reference proteome</keyword>
<sequence>MATSSNEPKAEAKDGKTFYGYLFTKAKPIPAPTPVFDALLRAIALHIAHNTGDKSEPYLTPTKLGAFYKAGGHDWDSFFIEMPHPGISTVYQGLGCQHMLLPNSDDFAPPSVPALTMKGFVQWQTIQTLLEPEIQVPVLQFAVANWALKHPDTGTPFPADLPKESLPSSTDTDTDCWYKECVNRARMKAAEEEAAETPKEHPKSEFTERKVNYSHVNVKTASPAADYFGSRPINVAYVHIPSPRVTPTRRSPERERDLARERDHLSRRRTTSSEESARRRSFSDYPSSPHGTRSVRVPHVVSEHTHLRRGHSQPRHYSSESESDTPPSSSRGGPRRTQRSNEPTPITIHRVYTNSSEDSPRVIRTTMPPPPIPSHMHSPRPPSSGRVASSHDESKRRTTLFDITQKLSSFINPGGAQERTRSTSGSRGRRDGLGSGRGSREDILPSSRLSQSWSDIDTDYDESEDERRRFDSRRHSRENKEPARDRDRDRERERERELTASGASWHQPRSIATVAAAASRTRISRPHGISIAQHISQVPVRADTTGARAATQTLIGSTQGGGIGSEIGIGTGAGAGTTAPLRGRCC</sequence>
<dbReference type="Proteomes" id="UP001583172">
    <property type="component" value="Unassembled WGS sequence"/>
</dbReference>
<feature type="compositionally biased region" description="Polar residues" evidence="1">
    <location>
        <begin position="401"/>
        <end position="411"/>
    </location>
</feature>
<dbReference type="Pfam" id="PF24355">
    <property type="entry name" value="DUF7514"/>
    <property type="match status" value="1"/>
</dbReference>
<dbReference type="EMBL" id="JAZGSY010000010">
    <property type="protein sequence ID" value="KAL1843715.1"/>
    <property type="molecule type" value="Genomic_DNA"/>
</dbReference>
<accession>A0ABR3VQF1</accession>
<evidence type="ECO:0000256" key="1">
    <source>
        <dbReference type="SAM" id="MobiDB-lite"/>
    </source>
</evidence>
<feature type="compositionally biased region" description="Basic and acidic residues" evidence="1">
    <location>
        <begin position="428"/>
        <end position="443"/>
    </location>
</feature>
<evidence type="ECO:0000259" key="2">
    <source>
        <dbReference type="Pfam" id="PF24355"/>
    </source>
</evidence>
<evidence type="ECO:0000313" key="4">
    <source>
        <dbReference type="Proteomes" id="UP001583172"/>
    </source>
</evidence>
<feature type="region of interest" description="Disordered" evidence="1">
    <location>
        <begin position="243"/>
        <end position="509"/>
    </location>
</feature>
<feature type="compositionally biased region" description="Basic and acidic residues" evidence="1">
    <location>
        <begin position="271"/>
        <end position="282"/>
    </location>
</feature>
<organism evidence="3 4">
    <name type="scientific">Humicola insolens</name>
    <name type="common">Soft-rot fungus</name>
    <dbReference type="NCBI Taxonomy" id="85995"/>
    <lineage>
        <taxon>Eukaryota</taxon>
        <taxon>Fungi</taxon>
        <taxon>Dikarya</taxon>
        <taxon>Ascomycota</taxon>
        <taxon>Pezizomycotina</taxon>
        <taxon>Sordariomycetes</taxon>
        <taxon>Sordariomycetidae</taxon>
        <taxon>Sordariales</taxon>
        <taxon>Chaetomiaceae</taxon>
        <taxon>Mycothermus</taxon>
    </lineage>
</organism>
<feature type="domain" description="DUF7514" evidence="2">
    <location>
        <begin position="20"/>
        <end position="181"/>
    </location>
</feature>
<name>A0ABR3VQF1_HUMIN</name>
<dbReference type="InterPro" id="IPR055936">
    <property type="entry name" value="DUF7514"/>
</dbReference>
<protein>
    <recommendedName>
        <fullName evidence="2">DUF7514 domain-containing protein</fullName>
    </recommendedName>
</protein>
<evidence type="ECO:0000313" key="3">
    <source>
        <dbReference type="EMBL" id="KAL1843715.1"/>
    </source>
</evidence>
<feature type="compositionally biased region" description="Basic and acidic residues" evidence="1">
    <location>
        <begin position="250"/>
        <end position="264"/>
    </location>
</feature>